<name>A0A1F6T8P9_9PROT</name>
<sequence>MKKLTLAAVAVVIVATAAAALPWWFGHETEKAFRALLKASADHGELAAEIVRYERGWLHTSAETIHRHPTAPLELRIRHDIHHGPLPFGKGGPAGLQLARVDSRLSLHSSDVRIQDELKQVPAIESVATIGLDRQGLAHLNQPAWTRPGKPALAWDGLHGEIRFDHELKNLQSDVLLPGARLTVDGSEFVRIDNLRLQSKLRQGVAELYLGDSDFTVEKFVMRLPPPATPVELHGLLVKSNVRASGPETVDMTVHYSLREARLEGTRRGPGELLLELRRLDAAALKGFDKQIKQVAQRGAPIEQASLMAVGKSLELLGLLARRSPELEIKRLSLKADVGEITGRAKLVIDGSRANIAENPLLLLTAVRGDAELRVPVGYLRPLLAPIIRQDIQTLGSRKRVGREDMKSLSPERLNTIIDESIPHYLSRHPLTRLLVADGDHYRLHATLQGGKLFINGQEWTGGTPLPLAQPAR</sequence>
<evidence type="ECO:0000313" key="1">
    <source>
        <dbReference type="EMBL" id="OGI41439.1"/>
    </source>
</evidence>
<proteinExistence type="predicted"/>
<dbReference type="AlphaFoldDB" id="A0A1F6T8P9"/>
<organism evidence="1 2">
    <name type="scientific">Candidatus Muproteobacteria bacterium RBG_16_62_13</name>
    <dbReference type="NCBI Taxonomy" id="1817756"/>
    <lineage>
        <taxon>Bacteria</taxon>
        <taxon>Pseudomonadati</taxon>
        <taxon>Pseudomonadota</taxon>
        <taxon>Candidatus Muproteobacteria</taxon>
    </lineage>
</organism>
<dbReference type="Pfam" id="PF06097">
    <property type="entry name" value="DUF945"/>
    <property type="match status" value="1"/>
</dbReference>
<protein>
    <recommendedName>
        <fullName evidence="3">DUF945 domain-containing protein</fullName>
    </recommendedName>
</protein>
<evidence type="ECO:0008006" key="3">
    <source>
        <dbReference type="Google" id="ProtNLM"/>
    </source>
</evidence>
<gene>
    <name evidence="1" type="ORF">A2140_08985</name>
</gene>
<dbReference type="Proteomes" id="UP000178379">
    <property type="component" value="Unassembled WGS sequence"/>
</dbReference>
<comment type="caution">
    <text evidence="1">The sequence shown here is derived from an EMBL/GenBank/DDBJ whole genome shotgun (WGS) entry which is preliminary data.</text>
</comment>
<dbReference type="EMBL" id="MFSQ01000012">
    <property type="protein sequence ID" value="OGI41439.1"/>
    <property type="molecule type" value="Genomic_DNA"/>
</dbReference>
<dbReference type="InterPro" id="IPR010352">
    <property type="entry name" value="DUF945"/>
</dbReference>
<evidence type="ECO:0000313" key="2">
    <source>
        <dbReference type="Proteomes" id="UP000178379"/>
    </source>
</evidence>
<dbReference type="STRING" id="1817756.A2140_08985"/>
<reference evidence="1 2" key="1">
    <citation type="journal article" date="2016" name="Nat. Commun.">
        <title>Thousands of microbial genomes shed light on interconnected biogeochemical processes in an aquifer system.</title>
        <authorList>
            <person name="Anantharaman K."/>
            <person name="Brown C.T."/>
            <person name="Hug L.A."/>
            <person name="Sharon I."/>
            <person name="Castelle C.J."/>
            <person name="Probst A.J."/>
            <person name="Thomas B.C."/>
            <person name="Singh A."/>
            <person name="Wilkins M.J."/>
            <person name="Karaoz U."/>
            <person name="Brodie E.L."/>
            <person name="Williams K.H."/>
            <person name="Hubbard S.S."/>
            <person name="Banfield J.F."/>
        </authorList>
    </citation>
    <scope>NUCLEOTIDE SEQUENCE [LARGE SCALE GENOMIC DNA]</scope>
</reference>
<accession>A0A1F6T8P9</accession>